<dbReference type="Proteomes" id="UP000265443">
    <property type="component" value="Unassembled WGS sequence"/>
</dbReference>
<dbReference type="InterPro" id="IPR052038">
    <property type="entry name" value="Type-VII_TA_antitoxin"/>
</dbReference>
<keyword evidence="8" id="KW-0460">Magnesium</keyword>
<protein>
    <submittedName>
        <fullName evidence="11">Nucleotidyltransferase domain protein</fullName>
    </submittedName>
</protein>
<dbReference type="Pfam" id="PF01909">
    <property type="entry name" value="NTP_transf_2"/>
    <property type="match status" value="1"/>
</dbReference>
<name>A0ABX9MPP2_9DEIN</name>
<comment type="cofactor">
    <cofactor evidence="1">
        <name>Mg(2+)</name>
        <dbReference type="ChEBI" id="CHEBI:18420"/>
    </cofactor>
</comment>
<evidence type="ECO:0000256" key="1">
    <source>
        <dbReference type="ARBA" id="ARBA00001946"/>
    </source>
</evidence>
<dbReference type="Gene3D" id="3.30.460.10">
    <property type="entry name" value="Beta Polymerase, domain 2"/>
    <property type="match status" value="1"/>
</dbReference>
<accession>A0ABX9MPP2</accession>
<evidence type="ECO:0000256" key="5">
    <source>
        <dbReference type="ARBA" id="ARBA00022723"/>
    </source>
</evidence>
<evidence type="ECO:0000256" key="8">
    <source>
        <dbReference type="ARBA" id="ARBA00022842"/>
    </source>
</evidence>
<feature type="domain" description="Polymerase nucleotidyl transferase" evidence="10">
    <location>
        <begin position="41"/>
        <end position="106"/>
    </location>
</feature>
<sequence length="120" mass="13670">MGLEWVWTDIPASMVARARLYYGLMRRGSVLAILEERLPGLTERYQIKSLYLFGSTARDEANARSDVDFLVRLELPTFEHYIGLKHELEDLLGCKVDLVSAKKVPAELRPHIEADALQLV</sequence>
<dbReference type="CDD" id="cd05403">
    <property type="entry name" value="NT_KNTase_like"/>
    <property type="match status" value="1"/>
</dbReference>
<keyword evidence="3" id="KW-0808">Transferase</keyword>
<reference evidence="11 12" key="1">
    <citation type="submission" date="2018-08" db="EMBL/GenBank/DDBJ databases">
        <title>Meiothermus hypogaeus DSM 23238 genome sequencing project.</title>
        <authorList>
            <person name="Da Costa M.S."/>
            <person name="Albuquerque L."/>
            <person name="Raposo P."/>
            <person name="Froufe H.J.C."/>
            <person name="Barroso C.S."/>
            <person name="Egas C."/>
        </authorList>
    </citation>
    <scope>NUCLEOTIDE SEQUENCE [LARGE SCALE GENOMIC DNA]</scope>
    <source>
        <strain evidence="11 12">DSM 23238</strain>
    </source>
</reference>
<dbReference type="InterPro" id="IPR043519">
    <property type="entry name" value="NT_sf"/>
</dbReference>
<evidence type="ECO:0000313" key="12">
    <source>
        <dbReference type="Proteomes" id="UP000265443"/>
    </source>
</evidence>
<evidence type="ECO:0000256" key="7">
    <source>
        <dbReference type="ARBA" id="ARBA00022840"/>
    </source>
</evidence>
<keyword evidence="4" id="KW-0548">Nucleotidyltransferase</keyword>
<dbReference type="SUPFAM" id="SSF81301">
    <property type="entry name" value="Nucleotidyltransferase"/>
    <property type="match status" value="1"/>
</dbReference>
<evidence type="ECO:0000256" key="2">
    <source>
        <dbReference type="ARBA" id="ARBA00022649"/>
    </source>
</evidence>
<evidence type="ECO:0000256" key="3">
    <source>
        <dbReference type="ARBA" id="ARBA00022679"/>
    </source>
</evidence>
<comment type="caution">
    <text evidence="11">The sequence shown here is derived from an EMBL/GenBank/DDBJ whole genome shotgun (WGS) entry which is preliminary data.</text>
</comment>
<keyword evidence="5" id="KW-0479">Metal-binding</keyword>
<dbReference type="PANTHER" id="PTHR33571:SF12">
    <property type="entry name" value="BSL3053 PROTEIN"/>
    <property type="match status" value="1"/>
</dbReference>
<comment type="similarity">
    <text evidence="9">Belongs to the MntA antitoxin family.</text>
</comment>
<keyword evidence="2" id="KW-1277">Toxin-antitoxin system</keyword>
<proteinExistence type="inferred from homology"/>
<evidence type="ECO:0000256" key="9">
    <source>
        <dbReference type="ARBA" id="ARBA00038276"/>
    </source>
</evidence>
<organism evidence="11 12">
    <name type="scientific">Meiothermus hypogaeus</name>
    <dbReference type="NCBI Taxonomy" id="884155"/>
    <lineage>
        <taxon>Bacteria</taxon>
        <taxon>Thermotogati</taxon>
        <taxon>Deinococcota</taxon>
        <taxon>Deinococci</taxon>
        <taxon>Thermales</taxon>
        <taxon>Thermaceae</taxon>
        <taxon>Meiothermus</taxon>
    </lineage>
</organism>
<evidence type="ECO:0000256" key="6">
    <source>
        <dbReference type="ARBA" id="ARBA00022741"/>
    </source>
</evidence>
<keyword evidence="7" id="KW-0067">ATP-binding</keyword>
<evidence type="ECO:0000256" key="4">
    <source>
        <dbReference type="ARBA" id="ARBA00022695"/>
    </source>
</evidence>
<evidence type="ECO:0000313" key="11">
    <source>
        <dbReference type="EMBL" id="RIH80245.1"/>
    </source>
</evidence>
<evidence type="ECO:0000259" key="10">
    <source>
        <dbReference type="Pfam" id="PF01909"/>
    </source>
</evidence>
<keyword evidence="6" id="KW-0547">Nucleotide-binding</keyword>
<dbReference type="InterPro" id="IPR002934">
    <property type="entry name" value="Polymerase_NTP_transf_dom"/>
</dbReference>
<gene>
    <name evidence="11" type="ORF">Mhypo_00716</name>
</gene>
<dbReference type="EMBL" id="QWKY01000008">
    <property type="protein sequence ID" value="RIH80245.1"/>
    <property type="molecule type" value="Genomic_DNA"/>
</dbReference>
<dbReference type="PANTHER" id="PTHR33571">
    <property type="entry name" value="SSL8005 PROTEIN"/>
    <property type="match status" value="1"/>
</dbReference>
<keyword evidence="12" id="KW-1185">Reference proteome</keyword>